<sequence length="95" mass="10361">MGMSGCPWNAQWSGGTAYVYDELGIQWSRPVCSRIYNEVPLSFQRDGRSGMVHWLATEPGQVGLITDLVSSLAVGIGMHHTHLYNTLDNSTSGSC</sequence>
<reference evidence="1 2" key="1">
    <citation type="journal article" date="2023" name="Plants (Basel)">
        <title>Bridging the Gap: Combining Genomics and Transcriptomics Approaches to Understand Stylosanthes scabra, an Orphan Legume from the Brazilian Caatinga.</title>
        <authorList>
            <person name="Ferreira-Neto J.R.C."/>
            <person name="da Silva M.D."/>
            <person name="Binneck E."/>
            <person name="de Melo N.F."/>
            <person name="da Silva R.H."/>
            <person name="de Melo A.L.T.M."/>
            <person name="Pandolfi V."/>
            <person name="Bustamante F.O."/>
            <person name="Brasileiro-Vidal A.C."/>
            <person name="Benko-Iseppon A.M."/>
        </authorList>
    </citation>
    <scope>NUCLEOTIDE SEQUENCE [LARGE SCALE GENOMIC DNA]</scope>
    <source>
        <tissue evidence="1">Leaves</tissue>
    </source>
</reference>
<protein>
    <submittedName>
        <fullName evidence="1">Uncharacterized protein</fullName>
    </submittedName>
</protein>
<organism evidence="1 2">
    <name type="scientific">Stylosanthes scabra</name>
    <dbReference type="NCBI Taxonomy" id="79078"/>
    <lineage>
        <taxon>Eukaryota</taxon>
        <taxon>Viridiplantae</taxon>
        <taxon>Streptophyta</taxon>
        <taxon>Embryophyta</taxon>
        <taxon>Tracheophyta</taxon>
        <taxon>Spermatophyta</taxon>
        <taxon>Magnoliopsida</taxon>
        <taxon>eudicotyledons</taxon>
        <taxon>Gunneridae</taxon>
        <taxon>Pentapetalae</taxon>
        <taxon>rosids</taxon>
        <taxon>fabids</taxon>
        <taxon>Fabales</taxon>
        <taxon>Fabaceae</taxon>
        <taxon>Papilionoideae</taxon>
        <taxon>50 kb inversion clade</taxon>
        <taxon>dalbergioids sensu lato</taxon>
        <taxon>Dalbergieae</taxon>
        <taxon>Pterocarpus clade</taxon>
        <taxon>Stylosanthes</taxon>
    </lineage>
</organism>
<dbReference type="EMBL" id="JASCZI010000731">
    <property type="protein sequence ID" value="MED6113170.1"/>
    <property type="molecule type" value="Genomic_DNA"/>
</dbReference>
<name>A0ABU6QMN1_9FABA</name>
<proteinExistence type="predicted"/>
<evidence type="ECO:0000313" key="1">
    <source>
        <dbReference type="EMBL" id="MED6113170.1"/>
    </source>
</evidence>
<dbReference type="Proteomes" id="UP001341840">
    <property type="component" value="Unassembled WGS sequence"/>
</dbReference>
<evidence type="ECO:0000313" key="2">
    <source>
        <dbReference type="Proteomes" id="UP001341840"/>
    </source>
</evidence>
<gene>
    <name evidence="1" type="ORF">PIB30_068340</name>
</gene>
<keyword evidence="2" id="KW-1185">Reference proteome</keyword>
<comment type="caution">
    <text evidence="1">The sequence shown here is derived from an EMBL/GenBank/DDBJ whole genome shotgun (WGS) entry which is preliminary data.</text>
</comment>
<accession>A0ABU6QMN1</accession>